<evidence type="ECO:0000256" key="16">
    <source>
        <dbReference type="ARBA" id="ARBA00022737"/>
    </source>
</evidence>
<keyword evidence="24" id="KW-0966">Cell projection</keyword>
<dbReference type="InterPro" id="IPR006626">
    <property type="entry name" value="PbH1"/>
</dbReference>
<dbReference type="PROSITE" id="PS51820">
    <property type="entry name" value="PA14"/>
    <property type="match status" value="1"/>
</dbReference>
<evidence type="ECO:0000256" key="3">
    <source>
        <dbReference type="ARBA" id="ARBA00004162"/>
    </source>
</evidence>
<dbReference type="GO" id="GO:0090175">
    <property type="term" value="P:regulation of establishment of planar polarity"/>
    <property type="evidence" value="ECO:0007669"/>
    <property type="project" value="Ensembl"/>
</dbReference>
<evidence type="ECO:0000256" key="17">
    <source>
        <dbReference type="ARBA" id="ARBA00022824"/>
    </source>
</evidence>
<keyword evidence="17" id="KW-0256">Endoplasmic reticulum</keyword>
<evidence type="ECO:0000256" key="8">
    <source>
        <dbReference type="ARBA" id="ARBA00004555"/>
    </source>
</evidence>
<feature type="domain" description="PA14" evidence="32">
    <location>
        <begin position="322"/>
        <end position="485"/>
    </location>
</feature>
<evidence type="ECO:0000256" key="6">
    <source>
        <dbReference type="ARBA" id="ARBA00004240"/>
    </source>
</evidence>
<dbReference type="Ensembl" id="ENSRBIT00000066390.1">
    <property type="protein sequence ID" value="ENSRBIP00000042347.1"/>
    <property type="gene ID" value="ENSRBIG00000044462.1"/>
</dbReference>
<dbReference type="Pfam" id="PF10162">
    <property type="entry name" value="G8"/>
    <property type="match status" value="2"/>
</dbReference>
<dbReference type="SUPFAM" id="SSF81296">
    <property type="entry name" value="E set domains"/>
    <property type="match status" value="6"/>
</dbReference>
<keyword evidence="22" id="KW-0206">Cytoskeleton</keyword>
<dbReference type="FunFam" id="2.160.20.10:FF:000034">
    <property type="entry name" value="PKHD1, fibrocystin/polyductin"/>
    <property type="match status" value="1"/>
</dbReference>
<dbReference type="InterPro" id="IPR039448">
    <property type="entry name" value="Beta_helix"/>
</dbReference>
<dbReference type="GO" id="GO:0045216">
    <property type="term" value="P:cell-cell junction organization"/>
    <property type="evidence" value="ECO:0007669"/>
    <property type="project" value="Ensembl"/>
</dbReference>
<keyword evidence="12" id="KW-0963">Cytoplasm</keyword>
<feature type="chain" id="PRO_5014409601" description="Fibrocystin" evidence="30">
    <location>
        <begin position="18"/>
        <end position="4094"/>
    </location>
</feature>
<feature type="domain" description="G8" evidence="31">
    <location>
        <begin position="1932"/>
        <end position="2053"/>
    </location>
</feature>
<feature type="signal peptide" evidence="30">
    <location>
        <begin position="1"/>
        <end position="17"/>
    </location>
</feature>
<dbReference type="InterPro" id="IPR013783">
    <property type="entry name" value="Ig-like_fold"/>
</dbReference>
<evidence type="ECO:0000256" key="21">
    <source>
        <dbReference type="ARBA" id="ARBA00023180"/>
    </source>
</evidence>
<protein>
    <recommendedName>
        <fullName evidence="26">Fibrocystin</fullName>
    </recommendedName>
    <alternativeName>
        <fullName evidence="28">Polycystic kidney and hepatic disease 1 protein</fullName>
    </alternativeName>
    <alternativeName>
        <fullName evidence="27">Polyductin</fullName>
    </alternativeName>
</protein>
<accession>A0A2K6N2Z7</accession>
<evidence type="ECO:0000256" key="2">
    <source>
        <dbReference type="ARBA" id="ARBA00004123"/>
    </source>
</evidence>
<dbReference type="GO" id="GO:0000132">
    <property type="term" value="P:establishment of mitotic spindle orientation"/>
    <property type="evidence" value="ECO:0007669"/>
    <property type="project" value="Ensembl"/>
</dbReference>
<dbReference type="FunFam" id="2.60.40.10:FF:002082">
    <property type="entry name" value="PKHD1, fibrocystin/polyductin"/>
    <property type="match status" value="1"/>
</dbReference>
<dbReference type="CDD" id="cd00603">
    <property type="entry name" value="IPT_PCSR"/>
    <property type="match status" value="5"/>
</dbReference>
<keyword evidence="20" id="KW-0472">Membrane</keyword>
<keyword evidence="16" id="KW-0677">Repeat</keyword>
<dbReference type="GO" id="GO:0005783">
    <property type="term" value="C:endoplasmic reticulum"/>
    <property type="evidence" value="ECO:0007669"/>
    <property type="project" value="UniProtKB-SubCell"/>
</dbReference>
<evidence type="ECO:0000256" key="11">
    <source>
        <dbReference type="ARBA" id="ARBA00022475"/>
    </source>
</evidence>
<evidence type="ECO:0000256" key="5">
    <source>
        <dbReference type="ARBA" id="ARBA00004221"/>
    </source>
</evidence>
<dbReference type="GO" id="GO:0000775">
    <property type="term" value="C:chromosome, centromeric region"/>
    <property type="evidence" value="ECO:0007669"/>
    <property type="project" value="UniProtKB-SubCell"/>
</dbReference>
<keyword evidence="23" id="KW-0539">Nucleus</keyword>
<dbReference type="FunFam" id="2.60.40.10:FF:000889">
    <property type="entry name" value="fibrocystin isoform X1"/>
    <property type="match status" value="1"/>
</dbReference>
<dbReference type="GO" id="GO:0005813">
    <property type="term" value="C:centrosome"/>
    <property type="evidence" value="ECO:0007669"/>
    <property type="project" value="Ensembl"/>
</dbReference>
<evidence type="ECO:0000256" key="7">
    <source>
        <dbReference type="ARBA" id="ARBA00004550"/>
    </source>
</evidence>
<evidence type="ECO:0000256" key="19">
    <source>
        <dbReference type="ARBA" id="ARBA00023034"/>
    </source>
</evidence>
<keyword evidence="14" id="KW-0812">Transmembrane</keyword>
<dbReference type="GO" id="GO:0070062">
    <property type="term" value="C:extracellular exosome"/>
    <property type="evidence" value="ECO:0007669"/>
    <property type="project" value="Ensembl"/>
</dbReference>
<evidence type="ECO:0000256" key="9">
    <source>
        <dbReference type="ARBA" id="ARBA00004584"/>
    </source>
</evidence>
<dbReference type="GeneTree" id="ENSGT00940000160697"/>
<dbReference type="SMART" id="SM00710">
    <property type="entry name" value="PbH1"/>
    <property type="match status" value="9"/>
</dbReference>
<dbReference type="GO" id="GO:0048754">
    <property type="term" value="P:branching morphogenesis of an epithelial tube"/>
    <property type="evidence" value="ECO:0007669"/>
    <property type="project" value="Ensembl"/>
</dbReference>
<evidence type="ECO:0000256" key="28">
    <source>
        <dbReference type="ARBA" id="ARBA00081010"/>
    </source>
</evidence>
<keyword evidence="18" id="KW-1133">Transmembrane helix</keyword>
<dbReference type="GO" id="GO:0070372">
    <property type="term" value="P:regulation of ERK1 and ERK2 cascade"/>
    <property type="evidence" value="ECO:0007669"/>
    <property type="project" value="Ensembl"/>
</dbReference>
<keyword evidence="21" id="KW-0325">Glycoprotein</keyword>
<dbReference type="GO" id="GO:0051898">
    <property type="term" value="P:negative regulation of phosphatidylinositol 3-kinase/protein kinase B signal transduction"/>
    <property type="evidence" value="ECO:0007669"/>
    <property type="project" value="Ensembl"/>
</dbReference>
<feature type="region of interest" description="Disordered" evidence="29">
    <location>
        <begin position="3952"/>
        <end position="3976"/>
    </location>
</feature>
<dbReference type="GO" id="GO:0005794">
    <property type="term" value="C:Golgi apparatus"/>
    <property type="evidence" value="ECO:0007669"/>
    <property type="project" value="UniProtKB-SubCell"/>
</dbReference>
<sequence>MTAWLISLMSIEVLLLAVPHLSLHIEPEEGSLAGGTWITVIFDGLESGVLYPNNGSQLEIHLVNMNMVAPALPSIPCDVFPVFLDLPVVMCQTRSLLSEAHEGLYSLEAYFGGQLVSSPSPGPRDSCTFKFSKAQTPIVHKVYPPSGVPGKLIHVYGWIMTGRLETFDFDAEYIDSPVILEAQGDKWVTPCSLVNRQTGSCYPIQEDHGLGTLQCHVEGDYIGSQNVSFSVFNKGKSMIHKKAWLISAKQDLFLYQTHSEILSVFPETGSLGGRTDITITGDFFDNSAQVTIAGIPCDIRHVSPKKIECTTRAPGKDARLTTPQPGNRGLLFEVGDAVEGLELTEATPGYRWQIVPNASSPFGFWSKEGQPFRARLSGFFVAPETNNYTFWIQADSQASLHFSWSEEPRTKVKVASISVGTADWFDSWEQNTDERTWQQKTPKLELLGGAKYYLEAEHHGIAPSRGMRIGVQIHNTWLNPDVVTTYLREKHQIRARAQRLPEVQVLNVSGRGNFFLTWDNVSSQPIPANATAHLIQTTIEELLAVKCKLEPLWANILLRLGFERGLEVSNSDGDLTSGTEPFCGRFSLHQPRHLVVTPPAAQKGYRLDQYTHLCLAYKGHMNKILQMTVSFTIGFQNMVKNTTCDWSLTRTSPKSWQFHCTDLWETCVRCSGDLQPPPTNSPVLVHQIDLVPLAQETGLFYVDEIIIADTNVTVSQADSGTARPGENLVESVSVVGSPPVYSVTSWLAGCGTELPLITAHSVPTEGTEEGSGLVLATTQRQQRTSPPLGGHFRIQLPNTVISDVPVQISAHQLHQLLQNNADDFTSRYLNASDFSVKEDLYTCYERVWTLSWSTQIGDLPNFIRVSDENLTGVNPAAAMRVVYDGGVFLGPIFGDMLATANQHSQVVVRVNDVPAHCPGSCSFQYLQGSTPCVHSVWYSVDGDVNLMIYITGTGFSGDSQFLQVTVNKTNCKVIFSNQTNVVCQTDLPPVGVHRILMLVRPSGLAISATGEDLFLNVEPRLDTVEPSTAADIGGLWATIRGSSLEGVSLVLFGSYSCAINVTTSNSSRILCKVPPRGKDGHIVNVTVIRGNHSAVLPRAFTYVSSLNPVIVTLSRNTSNIAGGDTLVIGVARLVNYTDLDVEVHIQDALALVHTQSAWGLEVALPALPAGLHRISVSINGISIHSQGVDLHIQYLTEVFSIEPCCGSLLGGTILSISGVGFSRDPALVWVLVGNRSCDIVNLTEASIWCETLPAPQIPDAGAPTVPAAVEVWAGNRSFAHGPSPSLVGNGFIFMYEAAATPVVTAMQGEITNSSLSLHVGGSNLSNSVILLGNLNCDAETQSFQGNSSLSGCSVPLHSLEAGIYPLQVRQKQMGFANMSAVPQQFAVTPRIMAIFPSQGSACGGTILTVRGLLLNSRMRSVQVDLSGPFTCVILSLGDHTILCQVSLEGDPLPGASFSLNVTVLVNGITSECHGNCTLFVREETSPVMDTLSTNTSGSLTTVLIRGQRLGTTADEPMVFVDDQLLCNVTFFNASHVACQTRDLAPGPHYLSVFYTRNGYACSGNVSRHFYIMPQVFHYFPKNFSIHGGSLLTIEGTGLRGQNTTSVYIDQQACLMVNIGAELIQCIVPTGNGSAALEIEVDGLWYHIGVIGYSNAFTPELISISQSDGILTFAVAQISGAANIDIFIGMSPCMGVSGNHTVLQCVVPSLPAGEYHVRGYDCIRGWASSVLVFTSRVIITAVKENFGCLGGRLVHVFGAGFSPGNVSAAVCGAPCRVLANATVSAFSCLVLPLDVSLAFLCSLKHEEDSCEAARHTYVQCDLTVAVGTERMLESWPYLYICEESSQCLFVPDHWAESMFPSFSGLFISPKVERDEVLIYNSSCNITMETEAEMECETPNQPITVKITEIRKRWGQNTQGNFSLQFCRRWSRTHSWFPERLPQDGDNVTVENGQLLLLDTNTSVLNLLLIKGGKLIFMAPGPIELRAHAILVSDGGELRIGSEDKPFQGRAQITLYGSSHSTPFFPYGVKFLAVRNGTLSLHGSLPEVIVTRLRATAHARDTVLALEDAVDWHPGDEVIIISGTGVEGAKPMEEIVTVETVQDTDLYLKSPLRYSHNFTENWVAGEHRILKATVALLSRSITIQGNLTNEREKLLLSCQEANAPEGNLQHCLYSMSEKMLGSRDMGARVIVQSFPEEPSQVQLKGVQFRVLGQAFHKHLSSLTLVGAMRESFIQGCTVRSSFSRGLSMCGTLGLKVNSNVFYNILGHALLVGTCMEMRYISWEAIHGRKYDWSGHGNIIRNNVIIRVSGAEGLSNPEMLTPSGIYIRSPTNVIEGNRVCGAGYGYFFHLVTNQTSQAPLLSFTQNIAHSCARYGLFVYPKFQPPWDKVTGTTLFQSFTVWESAGGAQVNFRSSNLRLKNFQVYSCRDFGIDILESDANTSVTDSLLLGHFAHKGSLCMSSGIKTPKRWELMVSNTTFVNFDLINCVAIRTCSDCSRGQGGFTVKTSQLKFVNSSNLVAFPFPHAAILEDLDGSLSGKNRSHILASMETLSASCLVNASFGRVVHGSACGGGVLFHRMSIGLANAPEVSYDLTMTDSRNKTTTVNYVRDTLSNPHGWMALLLDQETYSLRSENLWINRSLQYSATFDNFAPGNYLLLVHTDLPPYPDILLRCGSRVGLSFPFLPSPGQNQGCDWFFNSQLRQLTYLVSGEGRVRVILRVKEGMPPTISASTSAPESTLKWSLPETWQGVGEGWGGYNNTLPGPGDDVLILPNRTVLVDTDLPFFKGLYVMGTLDFPVDRSNVLSVACMVIAGGELKVGTLEKPLEKEQKLLILLRASEGVFCDRLNGIHIDPGTIGVYGKVQLYSAYPKNSWTHLGADIASGNERIIVEDAVDWRPHDKIILSSSSYEPHEAEVLTVKEVKGHHVRIHERLKHRHIGTVHVTEDGRHIRLAAEVGLLTRNIQIQPDVSCRGRLFVGPLRKSSREEFSGVLQLLNVEIQNFGSPLYSSVEFSNVSAGSWIISSTLHRSCGGGIHATASHGVLLNDNIVFGTAGHGIDLEGQAYTVTNNLVVLMTQPAWSTIWVAGIKVNQAKDINLHGNVVAGSERVGFHIRGHRCSSCELLWSDNVAHSSLHGLHLYKESGLDNCTRISGFLAFKNFDYGAMLHVENSVEIENITLVDNTIGLLAVVYVFSAPQNSIKKVQIVLRNSIIVATSSSFDCIQDKVKPHSANLTSTDRAPSNPRGGRTGILWPVFTSEPNQWPQEPWHKVRNDHSISGIMKLQDVTFSSFVKSCYSDDLDVCILPNAENTGIMHPITAERTRMLKIKDKNKFYFPSLQPRKDLGKVVCPELDCASPRKYLFKDLDGRALGLPPPVSVFPKTEAEWTASFFNAGTFREEQKCTYRFLMQGFICKQTDQVVLILDSTDATWAIQKLYPVVSVTSGFVDIFSSVNANIPCSTSGSVSTFYSILPTRQITKVCFMDQTPQVLRFFLLGNKSTSKLLLAVFYHELQNPHVFLGESFIPPTLVQSASLLLNESIGANYFNIMDNLLYVVLQGEEPIEIRSGVSIHLALTVMVSVLEKGWEIVILERLTNFLQIGQNQIRFIHEIPGHEETLKAIADSRAKRKRNCPTVTCASHYRRVGQRRPLMMEMNSHRSSPPTTVETISKVIVIEIGDLPTVRSTGMISSLSSNKLQNLAHQVITAQQTGVLENILNITIGALLVTQSKGVIGYGNSSSFKTGNLIYIRPYALSVLVQPSDGEVGNELPVQPQLVFLDEQNRRVESLGPPSEPWTISASLEGASDSVLRGCTQAETQDGYVSFYNLAVLVSGSNWHFIFTVTSPPGVNFTARSQSFAVLPVTRKEESTIILAASLSSVASWLALSCLVCCWLKRSKSRKTKPEEIPESQTNNENNHIHTSSKRRESQGPKKEDAVVAEDMRMKVVPGRLNQCPHELMNGVSRRKVSRHTVREEEAAVPAPGTTGITSHGHTCAPGAPAQQVYLQETGNWKEGQEQLLRYQLAGQDQLLLQERQQLPGQSWLSKQSGRLGLSQEKKASCGATEVFCLHSVHLEAIQEQLSSGKVWAFGLKGRIFQILLDNKQGK</sequence>
<gene>
    <name evidence="33" type="primary">PKHD1</name>
</gene>
<feature type="compositionally biased region" description="Basic and acidic residues" evidence="29">
    <location>
        <begin position="3913"/>
        <end position="3927"/>
    </location>
</feature>
<dbReference type="GO" id="GO:0072686">
    <property type="term" value="C:mitotic spindle"/>
    <property type="evidence" value="ECO:0007669"/>
    <property type="project" value="Ensembl"/>
</dbReference>
<dbReference type="GO" id="GO:0005829">
    <property type="term" value="C:cytosol"/>
    <property type="evidence" value="ECO:0007669"/>
    <property type="project" value="Ensembl"/>
</dbReference>
<evidence type="ECO:0000256" key="24">
    <source>
        <dbReference type="ARBA" id="ARBA00023273"/>
    </source>
</evidence>
<evidence type="ECO:0000256" key="30">
    <source>
        <dbReference type="SAM" id="SignalP"/>
    </source>
</evidence>
<dbReference type="SUPFAM" id="SSF56988">
    <property type="entry name" value="Anthrax protective antigen"/>
    <property type="match status" value="1"/>
</dbReference>
<dbReference type="FunFam" id="2.60.40.10:FF:000871">
    <property type="entry name" value="PKHD1, fibrocystin/polyductin"/>
    <property type="match status" value="1"/>
</dbReference>
<dbReference type="PROSITE" id="PS51484">
    <property type="entry name" value="G8"/>
    <property type="match status" value="2"/>
</dbReference>
<evidence type="ECO:0000256" key="20">
    <source>
        <dbReference type="ARBA" id="ARBA00023136"/>
    </source>
</evidence>
<evidence type="ECO:0000256" key="10">
    <source>
        <dbReference type="ARBA" id="ARBA00022454"/>
    </source>
</evidence>
<dbReference type="Pfam" id="PF01833">
    <property type="entry name" value="TIG"/>
    <property type="match status" value="8"/>
</dbReference>
<dbReference type="GO" id="GO:0048471">
    <property type="term" value="C:perinuclear region of cytoplasm"/>
    <property type="evidence" value="ECO:0007669"/>
    <property type="project" value="Ensembl"/>
</dbReference>
<keyword evidence="11" id="KW-1003">Cell membrane</keyword>
<dbReference type="GO" id="GO:0010824">
    <property type="term" value="P:regulation of centrosome duplication"/>
    <property type="evidence" value="ECO:0007669"/>
    <property type="project" value="Ensembl"/>
</dbReference>
<evidence type="ECO:0000256" key="4">
    <source>
        <dbReference type="ARBA" id="ARBA00004186"/>
    </source>
</evidence>
<evidence type="ECO:0000256" key="23">
    <source>
        <dbReference type="ARBA" id="ARBA00023242"/>
    </source>
</evidence>
<keyword evidence="25" id="KW-0137">Centromere</keyword>
<evidence type="ECO:0000256" key="15">
    <source>
        <dbReference type="ARBA" id="ARBA00022729"/>
    </source>
</evidence>
<dbReference type="FunFam" id="2.160.20.10:FF:000133">
    <property type="entry name" value="PKHD1, fibrocystin/polyductin"/>
    <property type="match status" value="1"/>
</dbReference>
<keyword evidence="10" id="KW-0158">Chromosome</keyword>
<feature type="region of interest" description="Disordered" evidence="29">
    <location>
        <begin position="3891"/>
        <end position="3927"/>
    </location>
</feature>
<keyword evidence="19" id="KW-0333">Golgi apparatus</keyword>
<reference evidence="33" key="3">
    <citation type="submission" date="2025-09" db="UniProtKB">
        <authorList>
            <consortium name="Ensembl"/>
        </authorList>
    </citation>
    <scope>IDENTIFICATION</scope>
</reference>
<dbReference type="GO" id="GO:0016324">
    <property type="term" value="C:apical plasma membrane"/>
    <property type="evidence" value="ECO:0007669"/>
    <property type="project" value="UniProtKB-SubCell"/>
</dbReference>
<dbReference type="SUPFAM" id="SSF51126">
    <property type="entry name" value="Pectin lyase-like"/>
    <property type="match status" value="2"/>
</dbReference>
<dbReference type="GO" id="GO:0036064">
    <property type="term" value="C:ciliary basal body"/>
    <property type="evidence" value="ECO:0007669"/>
    <property type="project" value="Ensembl"/>
</dbReference>
<proteinExistence type="predicted"/>
<evidence type="ECO:0000256" key="27">
    <source>
        <dbReference type="ARBA" id="ARBA00080496"/>
    </source>
</evidence>
<evidence type="ECO:0000256" key="1">
    <source>
        <dbReference type="ARBA" id="ARBA00004120"/>
    </source>
</evidence>
<evidence type="ECO:0000259" key="31">
    <source>
        <dbReference type="PROSITE" id="PS51484"/>
    </source>
</evidence>
<dbReference type="Proteomes" id="UP000233180">
    <property type="component" value="Unassembled WGS sequence"/>
</dbReference>
<evidence type="ECO:0000256" key="14">
    <source>
        <dbReference type="ARBA" id="ARBA00022692"/>
    </source>
</evidence>
<dbReference type="GO" id="GO:0060271">
    <property type="term" value="P:cilium assembly"/>
    <property type="evidence" value="ECO:0007669"/>
    <property type="project" value="Ensembl"/>
</dbReference>
<organism evidence="33 34">
    <name type="scientific">Rhinopithecus bieti</name>
    <name type="common">Black snub-nosed monkey</name>
    <name type="synonym">Pygathrix bieti</name>
    <dbReference type="NCBI Taxonomy" id="61621"/>
    <lineage>
        <taxon>Eukaryota</taxon>
        <taxon>Metazoa</taxon>
        <taxon>Chordata</taxon>
        <taxon>Craniata</taxon>
        <taxon>Vertebrata</taxon>
        <taxon>Euteleostomi</taxon>
        <taxon>Mammalia</taxon>
        <taxon>Eutheria</taxon>
        <taxon>Euarchontoglires</taxon>
        <taxon>Primates</taxon>
        <taxon>Haplorrhini</taxon>
        <taxon>Catarrhini</taxon>
        <taxon>Cercopithecidae</taxon>
        <taxon>Colobinae</taxon>
        <taxon>Rhinopithecus</taxon>
    </lineage>
</organism>
<dbReference type="Gene3D" id="2.60.40.10">
    <property type="entry name" value="Immunoglobulins"/>
    <property type="match status" value="6"/>
</dbReference>
<dbReference type="InterPro" id="IPR019316">
    <property type="entry name" value="G8_domain"/>
</dbReference>
<dbReference type="GO" id="GO:0097731">
    <property type="term" value="C:9+0 non-motile cilium"/>
    <property type="evidence" value="ECO:0007669"/>
    <property type="project" value="Ensembl"/>
</dbReference>
<reference evidence="33 34" key="1">
    <citation type="submission" date="2016-06" db="EMBL/GenBank/DDBJ databases">
        <title>Genome of Rhinopithecus bieti.</title>
        <authorList>
            <person name="Wu"/>
            <person name="C.-I. and Zhang"/>
            <person name="Y."/>
        </authorList>
    </citation>
    <scope>NUCLEOTIDE SEQUENCE</scope>
</reference>
<dbReference type="GO" id="GO:0006874">
    <property type="term" value="P:intracellular calcium ion homeostasis"/>
    <property type="evidence" value="ECO:0007669"/>
    <property type="project" value="Ensembl"/>
</dbReference>
<keyword evidence="13" id="KW-0964">Secreted</keyword>
<dbReference type="InterPro" id="IPR014756">
    <property type="entry name" value="Ig_E-set"/>
</dbReference>
<dbReference type="GO" id="GO:0050679">
    <property type="term" value="P:positive regulation of epithelial cell proliferation"/>
    <property type="evidence" value="ECO:0007669"/>
    <property type="project" value="Ensembl"/>
</dbReference>
<dbReference type="Gene3D" id="2.160.20.10">
    <property type="entry name" value="Single-stranded right-handed beta-helix, Pectin lyase-like"/>
    <property type="match status" value="2"/>
</dbReference>
<dbReference type="InterPro" id="IPR002909">
    <property type="entry name" value="IPT_dom"/>
</dbReference>
<dbReference type="OMA" id="NFMVWGS"/>
<dbReference type="Pfam" id="PF13229">
    <property type="entry name" value="Beta_helix"/>
    <property type="match status" value="1"/>
</dbReference>
<evidence type="ECO:0000256" key="25">
    <source>
        <dbReference type="ARBA" id="ARBA00023328"/>
    </source>
</evidence>
<feature type="compositionally biased region" description="Polar residues" evidence="29">
    <location>
        <begin position="3898"/>
        <end position="3909"/>
    </location>
</feature>
<dbReference type="InterPro" id="IPR055401">
    <property type="entry name" value="CEMIP_beta-hel_dom"/>
</dbReference>
<evidence type="ECO:0000256" key="12">
    <source>
        <dbReference type="ARBA" id="ARBA00022490"/>
    </source>
</evidence>
<reference evidence="33" key="2">
    <citation type="submission" date="2025-08" db="UniProtKB">
        <authorList>
            <consortium name="Ensembl"/>
        </authorList>
    </citation>
    <scope>IDENTIFICATION</scope>
</reference>
<dbReference type="SMART" id="SM00429">
    <property type="entry name" value="IPT"/>
    <property type="match status" value="6"/>
</dbReference>
<evidence type="ECO:0000256" key="29">
    <source>
        <dbReference type="SAM" id="MobiDB-lite"/>
    </source>
</evidence>
<dbReference type="Pfam" id="PF24606">
    <property type="entry name" value="CEMIP_beta-hel"/>
    <property type="match status" value="1"/>
</dbReference>
<dbReference type="InterPro" id="IPR012334">
    <property type="entry name" value="Pectin_lyas_fold"/>
</dbReference>
<evidence type="ECO:0000256" key="26">
    <source>
        <dbReference type="ARBA" id="ARBA00074158"/>
    </source>
</evidence>
<evidence type="ECO:0000313" key="33">
    <source>
        <dbReference type="Ensembl" id="ENSRBIP00000042347.1"/>
    </source>
</evidence>
<keyword evidence="15 30" id="KW-0732">Signal</keyword>
<dbReference type="FunFam" id="2.60.40.10:FF:001171">
    <property type="entry name" value="PKHD1, fibrocystin/polyductin"/>
    <property type="match status" value="1"/>
</dbReference>
<keyword evidence="34" id="KW-1185">Reference proteome</keyword>
<name>A0A2K6N2Z7_RHIBE</name>
<dbReference type="STRING" id="61621.ENSRBIP00000042347"/>
<dbReference type="InterPro" id="IPR011050">
    <property type="entry name" value="Pectin_lyase_fold/virulence"/>
</dbReference>
<dbReference type="FunFam" id="2.60.40.10:FF:001444">
    <property type="entry name" value="PKHD1, fibrocystin/polyductin"/>
    <property type="match status" value="1"/>
</dbReference>
<dbReference type="GO" id="GO:0005634">
    <property type="term" value="C:nucleus"/>
    <property type="evidence" value="ECO:0007669"/>
    <property type="project" value="UniProtKB-SubCell"/>
</dbReference>
<comment type="subcellular location">
    <subcellularLocation>
        <location evidence="5">Apical cell membrane</location>
    </subcellularLocation>
    <subcellularLocation>
        <location evidence="3">Cell membrane</location>
        <topology evidence="3">Single-pass membrane protein</topology>
    </subcellularLocation>
    <subcellularLocation>
        <location evidence="9">Chromosome</location>
        <location evidence="9">Centromere</location>
    </subcellularLocation>
    <subcellularLocation>
        <location evidence="1">Cytoplasm</location>
        <location evidence="1">Cytoskeleton</location>
        <location evidence="1">Cilium basal body</location>
    </subcellularLocation>
    <subcellularLocation>
        <location evidence="4">Cytoplasm</location>
        <location evidence="4">Cytoskeleton</location>
        <location evidence="4">Spindle</location>
    </subcellularLocation>
    <subcellularLocation>
        <location evidence="6">Endoplasmic reticulum</location>
    </subcellularLocation>
    <subcellularLocation>
        <location evidence="8">Golgi apparatus</location>
    </subcellularLocation>
    <subcellularLocation>
        <location evidence="2">Nucleus</location>
    </subcellularLocation>
    <subcellularLocation>
        <location evidence="7">Secreted</location>
        <location evidence="7">Extracellular exosome</location>
    </subcellularLocation>
</comment>
<dbReference type="SMART" id="SM01225">
    <property type="entry name" value="G8"/>
    <property type="match status" value="2"/>
</dbReference>
<feature type="domain" description="G8" evidence="31">
    <location>
        <begin position="2748"/>
        <end position="2874"/>
    </location>
</feature>
<dbReference type="GO" id="GO:0001822">
    <property type="term" value="P:kidney development"/>
    <property type="evidence" value="ECO:0007669"/>
    <property type="project" value="Ensembl"/>
</dbReference>
<dbReference type="GO" id="GO:1904036">
    <property type="term" value="P:negative regulation of epithelial cell apoptotic process"/>
    <property type="evidence" value="ECO:0007669"/>
    <property type="project" value="Ensembl"/>
</dbReference>
<dbReference type="PANTHER" id="PTHR46769">
    <property type="entry name" value="POLYCYSTIC KIDNEY AND HEPATIC DISEASE 1 (AUTOSOMAL RECESSIVE)-LIKE 1"/>
    <property type="match status" value="1"/>
</dbReference>
<dbReference type="GO" id="GO:0032006">
    <property type="term" value="P:regulation of TOR signaling"/>
    <property type="evidence" value="ECO:0007669"/>
    <property type="project" value="Ensembl"/>
</dbReference>
<evidence type="ECO:0000313" key="34">
    <source>
        <dbReference type="Proteomes" id="UP000233180"/>
    </source>
</evidence>
<evidence type="ECO:0000256" key="18">
    <source>
        <dbReference type="ARBA" id="ARBA00022989"/>
    </source>
</evidence>
<evidence type="ECO:0000256" key="13">
    <source>
        <dbReference type="ARBA" id="ARBA00022525"/>
    </source>
</evidence>
<evidence type="ECO:0000256" key="22">
    <source>
        <dbReference type="ARBA" id="ARBA00023212"/>
    </source>
</evidence>
<dbReference type="InterPro" id="IPR052387">
    <property type="entry name" value="Fibrocystin"/>
</dbReference>
<dbReference type="InterPro" id="IPR037524">
    <property type="entry name" value="PA14/GLEYA"/>
</dbReference>
<evidence type="ECO:0000259" key="32">
    <source>
        <dbReference type="PROSITE" id="PS51820"/>
    </source>
</evidence>
<dbReference type="PANTHER" id="PTHR46769:SF1">
    <property type="entry name" value="FIBROCYSTIN"/>
    <property type="match status" value="1"/>
</dbReference>
<dbReference type="GO" id="GO:1904054">
    <property type="term" value="P:regulation of cholangiocyte proliferation"/>
    <property type="evidence" value="ECO:0007669"/>
    <property type="project" value="Ensembl"/>
</dbReference>